<gene>
    <name evidence="2" type="ORF">F4557_002108</name>
</gene>
<dbReference type="Proteomes" id="UP000549343">
    <property type="component" value="Unassembled WGS sequence"/>
</dbReference>
<organism evidence="2 3">
    <name type="scientific">Actinomadura livida</name>
    <dbReference type="NCBI Taxonomy" id="79909"/>
    <lineage>
        <taxon>Bacteria</taxon>
        <taxon>Bacillati</taxon>
        <taxon>Actinomycetota</taxon>
        <taxon>Actinomycetes</taxon>
        <taxon>Streptosporangiales</taxon>
        <taxon>Thermomonosporaceae</taxon>
        <taxon>Actinomadura</taxon>
    </lineage>
</organism>
<feature type="region of interest" description="Disordered" evidence="1">
    <location>
        <begin position="1"/>
        <end position="35"/>
    </location>
</feature>
<sequence>MARTQEPENILGPRSEARSTAPAEAKSQHGPAEGV</sequence>
<dbReference type="EMBL" id="JACHMV010000001">
    <property type="protein sequence ID" value="MBB4773690.1"/>
    <property type="molecule type" value="Genomic_DNA"/>
</dbReference>
<protein>
    <submittedName>
        <fullName evidence="2">Uncharacterized protein</fullName>
    </submittedName>
</protein>
<accession>A0A7W7MXD7</accession>
<comment type="caution">
    <text evidence="2">The sequence shown here is derived from an EMBL/GenBank/DDBJ whole genome shotgun (WGS) entry which is preliminary data.</text>
</comment>
<evidence type="ECO:0000313" key="2">
    <source>
        <dbReference type="EMBL" id="MBB4773690.1"/>
    </source>
</evidence>
<evidence type="ECO:0000256" key="1">
    <source>
        <dbReference type="SAM" id="MobiDB-lite"/>
    </source>
</evidence>
<proteinExistence type="predicted"/>
<evidence type="ECO:0000313" key="3">
    <source>
        <dbReference type="Proteomes" id="UP000549343"/>
    </source>
</evidence>
<name>A0A7W7MXD7_9ACTN</name>
<dbReference type="AlphaFoldDB" id="A0A7W7MXD7"/>
<reference evidence="2 3" key="1">
    <citation type="submission" date="2020-08" db="EMBL/GenBank/DDBJ databases">
        <title>Sequencing the genomes of 1000 actinobacteria strains.</title>
        <authorList>
            <person name="Klenk H.-P."/>
        </authorList>
    </citation>
    <scope>NUCLEOTIDE SEQUENCE [LARGE SCALE GENOMIC DNA]</scope>
    <source>
        <strain evidence="2 3">DSM 44772</strain>
    </source>
</reference>